<evidence type="ECO:0000313" key="3">
    <source>
        <dbReference type="Proteomes" id="UP000193411"/>
    </source>
</evidence>
<feature type="transmembrane region" description="Helical" evidence="1">
    <location>
        <begin position="130"/>
        <end position="149"/>
    </location>
</feature>
<keyword evidence="1" id="KW-0472">Membrane</keyword>
<protein>
    <submittedName>
        <fullName evidence="2">Uncharacterized protein</fullName>
    </submittedName>
</protein>
<reference evidence="2 3" key="1">
    <citation type="submission" date="2016-07" db="EMBL/GenBank/DDBJ databases">
        <title>Pervasive Adenine N6-methylation of Active Genes in Fungi.</title>
        <authorList>
            <consortium name="DOE Joint Genome Institute"/>
            <person name="Mondo S.J."/>
            <person name="Dannebaum R.O."/>
            <person name="Kuo R.C."/>
            <person name="Labutti K."/>
            <person name="Haridas S."/>
            <person name="Kuo A."/>
            <person name="Salamov A."/>
            <person name="Ahrendt S.R."/>
            <person name="Lipzen A."/>
            <person name="Sullivan W."/>
            <person name="Andreopoulos W.B."/>
            <person name="Clum A."/>
            <person name="Lindquist E."/>
            <person name="Daum C."/>
            <person name="Ramamoorthy G.K."/>
            <person name="Gryganskyi A."/>
            <person name="Culley D."/>
            <person name="Magnuson J.K."/>
            <person name="James T.Y."/>
            <person name="O'Malley M.A."/>
            <person name="Stajich J.E."/>
            <person name="Spatafora J.W."/>
            <person name="Visel A."/>
            <person name="Grigoriev I.V."/>
        </authorList>
    </citation>
    <scope>NUCLEOTIDE SEQUENCE [LARGE SCALE GENOMIC DNA]</scope>
    <source>
        <strain evidence="2 3">PL171</strain>
    </source>
</reference>
<keyword evidence="1" id="KW-1133">Transmembrane helix</keyword>
<comment type="caution">
    <text evidence="2">The sequence shown here is derived from an EMBL/GenBank/DDBJ whole genome shotgun (WGS) entry which is preliminary data.</text>
</comment>
<proteinExistence type="predicted"/>
<name>A0A1Y2HFS2_9FUNG</name>
<organism evidence="2 3">
    <name type="scientific">Catenaria anguillulae PL171</name>
    <dbReference type="NCBI Taxonomy" id="765915"/>
    <lineage>
        <taxon>Eukaryota</taxon>
        <taxon>Fungi</taxon>
        <taxon>Fungi incertae sedis</taxon>
        <taxon>Blastocladiomycota</taxon>
        <taxon>Blastocladiomycetes</taxon>
        <taxon>Blastocladiales</taxon>
        <taxon>Catenariaceae</taxon>
        <taxon>Catenaria</taxon>
    </lineage>
</organism>
<feature type="transmembrane region" description="Helical" evidence="1">
    <location>
        <begin position="97"/>
        <end position="118"/>
    </location>
</feature>
<keyword evidence="3" id="KW-1185">Reference proteome</keyword>
<dbReference type="Proteomes" id="UP000193411">
    <property type="component" value="Unassembled WGS sequence"/>
</dbReference>
<dbReference type="AlphaFoldDB" id="A0A1Y2HFS2"/>
<gene>
    <name evidence="2" type="ORF">BCR44DRAFT_26982</name>
</gene>
<keyword evidence="1" id="KW-0812">Transmembrane</keyword>
<accession>A0A1Y2HFS2</accession>
<dbReference type="EMBL" id="MCFL01000041">
    <property type="protein sequence ID" value="ORZ32854.1"/>
    <property type="molecule type" value="Genomic_DNA"/>
</dbReference>
<sequence>MTTRVLYVAVSRSPSAKGVVCAEVVPDSHFDALVPRQYLLDADTLLLQKSARTIQQYFALAEPIFAYTHDLYFCPTTIQLMIWSSVYLHNGLDSRSFGLVDVVVVVPFGTCIGFYSLAADLIGVSRDASVPPPLICCLCCVSLGLLSLVSL</sequence>
<evidence type="ECO:0000256" key="1">
    <source>
        <dbReference type="SAM" id="Phobius"/>
    </source>
</evidence>
<evidence type="ECO:0000313" key="2">
    <source>
        <dbReference type="EMBL" id="ORZ32854.1"/>
    </source>
</evidence>